<comment type="caution">
    <text evidence="2">The sequence shown here is derived from an EMBL/GenBank/DDBJ whole genome shotgun (WGS) entry which is preliminary data.</text>
</comment>
<organism evidence="2 3">
    <name type="scientific">Turicibacter sanguinis PC909</name>
    <dbReference type="NCBI Taxonomy" id="702450"/>
    <lineage>
        <taxon>Bacteria</taxon>
        <taxon>Bacillati</taxon>
        <taxon>Bacillota</taxon>
        <taxon>Erysipelotrichia</taxon>
        <taxon>Erysipelotrichales</taxon>
        <taxon>Turicibacteraceae</taxon>
        <taxon>Turicibacter</taxon>
    </lineage>
</organism>
<sequence length="46" mass="5147">MFLAGVVVGSLVTLVMVALYSCLVVAGRADRQMEQMIKQDERFKDK</sequence>
<keyword evidence="1" id="KW-0472">Membrane</keyword>
<evidence type="ECO:0000313" key="3">
    <source>
        <dbReference type="Proteomes" id="UP000002938"/>
    </source>
</evidence>
<name>A0ABP2I466_9FIRM</name>
<dbReference type="GeneID" id="60060023"/>
<dbReference type="Proteomes" id="UP000002938">
    <property type="component" value="Unassembled WGS sequence"/>
</dbReference>
<accession>A0ABP2I466</accession>
<evidence type="ECO:0000256" key="1">
    <source>
        <dbReference type="SAM" id="Phobius"/>
    </source>
</evidence>
<keyword evidence="1" id="KW-0812">Transmembrane</keyword>
<dbReference type="EMBL" id="ADMN01000030">
    <property type="protein sequence ID" value="EFF64662.1"/>
    <property type="molecule type" value="Genomic_DNA"/>
</dbReference>
<proteinExistence type="predicted"/>
<dbReference type="RefSeq" id="WP_006783814.1">
    <property type="nucleotide sequence ID" value="NZ_ADMN01000030.1"/>
</dbReference>
<evidence type="ECO:0008006" key="4">
    <source>
        <dbReference type="Google" id="ProtNLM"/>
    </source>
</evidence>
<keyword evidence="1" id="KW-1133">Transmembrane helix</keyword>
<gene>
    <name evidence="2" type="ORF">CUW_0620</name>
</gene>
<feature type="transmembrane region" description="Helical" evidence="1">
    <location>
        <begin position="6"/>
        <end position="26"/>
    </location>
</feature>
<evidence type="ECO:0000313" key="2">
    <source>
        <dbReference type="EMBL" id="EFF64662.1"/>
    </source>
</evidence>
<keyword evidence="3" id="KW-1185">Reference proteome</keyword>
<protein>
    <recommendedName>
        <fullName evidence="4">DUF3789 domain-containing protein</fullName>
    </recommendedName>
</protein>
<reference evidence="2 3" key="1">
    <citation type="journal article" date="2011" name="J. Bacteriol.">
        <title>Draft Genome Sequence of Turicibacter sanguinis PC909, Isolated from Human Feces.</title>
        <authorList>
            <person name="Cuiv P.O."/>
            <person name="Klaassens E.S."/>
            <person name="Durkin A.S."/>
            <person name="Harkins D.M."/>
            <person name="Foster L."/>
            <person name="McCorrison J."/>
            <person name="Torralba M."/>
            <person name="Nelson K.E."/>
            <person name="Morrison M."/>
        </authorList>
    </citation>
    <scope>NUCLEOTIDE SEQUENCE [LARGE SCALE GENOMIC DNA]</scope>
    <source>
        <strain evidence="2 3">PC909</strain>
    </source>
</reference>